<proteinExistence type="predicted"/>
<name>A0A0S2W1B1_9FIRM</name>
<accession>A0A0S2W1B1</accession>
<dbReference type="Proteomes" id="UP000064844">
    <property type="component" value="Chromosome"/>
</dbReference>
<gene>
    <name evidence="1" type="ORF">IB211_00780c</name>
</gene>
<evidence type="ECO:0000313" key="1">
    <source>
        <dbReference type="EMBL" id="ALP93174.1"/>
    </source>
</evidence>
<sequence length="43" mass="5037">MNRLEDNFVLLRKALKIMLQKLGGMFLVFHDSNMDNHVFCPLS</sequence>
<keyword evidence="2" id="KW-1185">Reference proteome</keyword>
<protein>
    <submittedName>
        <fullName evidence="1">Uncharacterized protein</fullName>
    </submittedName>
</protein>
<organism evidence="1 2">
    <name type="scientific">Intestinimonas butyriciproducens</name>
    <dbReference type="NCBI Taxonomy" id="1297617"/>
    <lineage>
        <taxon>Bacteria</taxon>
        <taxon>Bacillati</taxon>
        <taxon>Bacillota</taxon>
        <taxon>Clostridia</taxon>
        <taxon>Eubacteriales</taxon>
        <taxon>Intestinimonas</taxon>
    </lineage>
</organism>
<reference evidence="1 2" key="1">
    <citation type="journal article" date="2015" name="Nat. Commun.">
        <title>Production of butyrate from lysine and the Amadori product fructoselysine by a human gut commensal.</title>
        <authorList>
            <person name="Bui T.P."/>
            <person name="Ritari J."/>
            <person name="Boeren S."/>
            <person name="de Waard P."/>
            <person name="Plugge C.M."/>
            <person name="de Vos W.M."/>
        </authorList>
    </citation>
    <scope>NUCLEOTIDE SEQUENCE [LARGE SCALE GENOMIC DNA]</scope>
    <source>
        <strain evidence="1 2">AF211</strain>
    </source>
</reference>
<dbReference type="EMBL" id="CP011307">
    <property type="protein sequence ID" value="ALP93174.1"/>
    <property type="molecule type" value="Genomic_DNA"/>
</dbReference>
<dbReference type="AlphaFoldDB" id="A0A0S2W1B1"/>
<evidence type="ECO:0000313" key="2">
    <source>
        <dbReference type="Proteomes" id="UP000064844"/>
    </source>
</evidence>
<reference evidence="2" key="2">
    <citation type="submission" date="2015-04" db="EMBL/GenBank/DDBJ databases">
        <title>A butyrogenic pathway from the amino acid lysine in a human gut commensal.</title>
        <authorList>
            <person name="de Vos W.M."/>
            <person name="Bui N.T.P."/>
            <person name="Plugge C.M."/>
            <person name="Ritari J."/>
        </authorList>
    </citation>
    <scope>NUCLEOTIDE SEQUENCE [LARGE SCALE GENOMIC DNA]</scope>
    <source>
        <strain evidence="2">AF211</strain>
    </source>
</reference>
<dbReference type="KEGG" id="ibu:IB211_00780c"/>